<name>A0A8S5SGZ5_9CAUD</name>
<accession>A0A8S5SGZ5</accession>
<keyword evidence="1" id="KW-0812">Transmembrane</keyword>
<protein>
    <submittedName>
        <fullName evidence="2">Uncharacterized protein</fullName>
    </submittedName>
</protein>
<proteinExistence type="predicted"/>
<keyword evidence="1" id="KW-1133">Transmembrane helix</keyword>
<evidence type="ECO:0000256" key="1">
    <source>
        <dbReference type="SAM" id="Phobius"/>
    </source>
</evidence>
<organism evidence="2">
    <name type="scientific">Myoviridae sp. ctHMa1</name>
    <dbReference type="NCBI Taxonomy" id="2827671"/>
    <lineage>
        <taxon>Viruses</taxon>
        <taxon>Duplodnaviria</taxon>
        <taxon>Heunggongvirae</taxon>
        <taxon>Uroviricota</taxon>
        <taxon>Caudoviricetes</taxon>
    </lineage>
</organism>
<feature type="transmembrane region" description="Helical" evidence="1">
    <location>
        <begin position="12"/>
        <end position="31"/>
    </location>
</feature>
<reference evidence="2" key="1">
    <citation type="journal article" date="2021" name="Proc. Natl. Acad. Sci. U.S.A.">
        <title>A Catalog of Tens of Thousands of Viruses from Human Metagenomes Reveals Hidden Associations with Chronic Diseases.</title>
        <authorList>
            <person name="Tisza M.J."/>
            <person name="Buck C.B."/>
        </authorList>
    </citation>
    <scope>NUCLEOTIDE SEQUENCE</scope>
    <source>
        <strain evidence="2">CtHMa1</strain>
    </source>
</reference>
<dbReference type="EMBL" id="BK032590">
    <property type="protein sequence ID" value="DAF49898.1"/>
    <property type="molecule type" value="Genomic_DNA"/>
</dbReference>
<sequence>MLQKTVHRPKRYTCVRNMSVSFFIGGITGWMKDGS</sequence>
<keyword evidence="1" id="KW-0472">Membrane</keyword>
<evidence type="ECO:0000313" key="2">
    <source>
        <dbReference type="EMBL" id="DAF49898.1"/>
    </source>
</evidence>